<protein>
    <submittedName>
        <fullName evidence="1">RdgB/HAM1 family non-canonical purine NTP pyrophosphatase (RdgB)</fullName>
        <ecNumber evidence="1">3.6.1.19</ecNumber>
    </submittedName>
</protein>
<dbReference type="EC" id="3.6.1.19" evidence="1"/>
<dbReference type="Gene3D" id="3.90.950.10">
    <property type="match status" value="1"/>
</dbReference>
<dbReference type="AlphaFoldDB" id="A0A075GFY2"/>
<keyword evidence="1" id="KW-0378">Hydrolase</keyword>
<dbReference type="SUPFAM" id="SSF52972">
    <property type="entry name" value="ITPase-like"/>
    <property type="match status" value="1"/>
</dbReference>
<dbReference type="GO" id="GO:0009143">
    <property type="term" value="P:nucleoside triphosphate catabolic process"/>
    <property type="evidence" value="ECO:0007669"/>
    <property type="project" value="InterPro"/>
</dbReference>
<evidence type="ECO:0000313" key="1">
    <source>
        <dbReference type="EMBL" id="AIF02130.1"/>
    </source>
</evidence>
<dbReference type="InterPro" id="IPR002637">
    <property type="entry name" value="RdgB/HAM1"/>
</dbReference>
<proteinExistence type="predicted"/>
<accession>A0A075GFY2</accession>
<gene>
    <name evidence="1" type="primary">rdgB</name>
</gene>
<sequence length="216" mass="24420">MKLPTSDKIPILLATTNLAKEHTFRRLLEGLPLSPMTPAQLALEDVPEEEGETHEAIARRKAERWSLAGSMLAIASDGGLVLPALGGRWESRYTHRFAGPVADDSERLARLLELMRPFQGAEREASWRESLAIAHKGRILVSWELKGGTGLIADRPGDPYQIPGFWAFAVWYFPQFGKNYPQLSPAERDSLDDHWTRLRQLVQRYFRSHFVASSDK</sequence>
<dbReference type="EMBL" id="KF900641">
    <property type="protein sequence ID" value="AIF02130.1"/>
    <property type="molecule type" value="Genomic_DNA"/>
</dbReference>
<dbReference type="InterPro" id="IPR029001">
    <property type="entry name" value="ITPase-like_fam"/>
</dbReference>
<organism evidence="1">
    <name type="scientific">uncultured marine group II/III euryarchaeote KM3_153_G11</name>
    <dbReference type="NCBI Taxonomy" id="1457896"/>
    <lineage>
        <taxon>Archaea</taxon>
        <taxon>Methanobacteriati</taxon>
        <taxon>Methanobacteriota</taxon>
        <taxon>environmental samples</taxon>
    </lineage>
</organism>
<reference evidence="1" key="1">
    <citation type="journal article" date="2014" name="Genome Biol. Evol.">
        <title>Pangenome evidence for extensive interdomain horizontal transfer affecting lineage core and shell genes in uncultured planktonic thaumarchaeota and euryarchaeota.</title>
        <authorList>
            <person name="Deschamps P."/>
            <person name="Zivanovic Y."/>
            <person name="Moreira D."/>
            <person name="Rodriguez-Valera F."/>
            <person name="Lopez-Garcia P."/>
        </authorList>
    </citation>
    <scope>NUCLEOTIDE SEQUENCE</scope>
</reference>
<dbReference type="GO" id="GO:0047429">
    <property type="term" value="F:nucleoside triphosphate diphosphatase activity"/>
    <property type="evidence" value="ECO:0007669"/>
    <property type="project" value="InterPro"/>
</dbReference>
<dbReference type="Pfam" id="PF01725">
    <property type="entry name" value="Ham1p_like"/>
    <property type="match status" value="1"/>
</dbReference>
<name>A0A075GFY2_9EURY</name>